<gene>
    <name evidence="3" type="ORF">P3X46_001533</name>
</gene>
<evidence type="ECO:0000256" key="1">
    <source>
        <dbReference type="SAM" id="MobiDB-lite"/>
    </source>
</evidence>
<feature type="domain" description="Arabidopsis retrotransposon Orf1 C-terminal" evidence="2">
    <location>
        <begin position="67"/>
        <end position="236"/>
    </location>
</feature>
<dbReference type="Proteomes" id="UP001174677">
    <property type="component" value="Chromosome 1"/>
</dbReference>
<accession>A0ABQ9NFB8</accession>
<proteinExistence type="predicted"/>
<feature type="region of interest" description="Disordered" evidence="1">
    <location>
        <begin position="15"/>
        <end position="58"/>
    </location>
</feature>
<reference evidence="3" key="1">
    <citation type="journal article" date="2023" name="Plant Biotechnol. J.">
        <title>Chromosome-level wild Hevea brasiliensis genome provides new tools for genomic-assisted breeding and valuable loci to elevate rubber yield.</title>
        <authorList>
            <person name="Cheng H."/>
            <person name="Song X."/>
            <person name="Hu Y."/>
            <person name="Wu T."/>
            <person name="Yang Q."/>
            <person name="An Z."/>
            <person name="Feng S."/>
            <person name="Deng Z."/>
            <person name="Wu W."/>
            <person name="Zeng X."/>
            <person name="Tu M."/>
            <person name="Wang X."/>
            <person name="Huang H."/>
        </authorList>
    </citation>
    <scope>NUCLEOTIDE SEQUENCE</scope>
    <source>
        <strain evidence="3">MT/VB/25A 57/8</strain>
    </source>
</reference>
<keyword evidence="4" id="KW-1185">Reference proteome</keyword>
<dbReference type="InterPro" id="IPR004312">
    <property type="entry name" value="ATHILA_Orf1_C"/>
</dbReference>
<comment type="caution">
    <text evidence="3">The sequence shown here is derived from an EMBL/GenBank/DDBJ whole genome shotgun (WGS) entry which is preliminary data.</text>
</comment>
<evidence type="ECO:0000313" key="3">
    <source>
        <dbReference type="EMBL" id="KAJ9190317.1"/>
    </source>
</evidence>
<name>A0ABQ9NFB8_HEVBR</name>
<evidence type="ECO:0000313" key="4">
    <source>
        <dbReference type="Proteomes" id="UP001174677"/>
    </source>
</evidence>
<evidence type="ECO:0000259" key="2">
    <source>
        <dbReference type="Pfam" id="PF03078"/>
    </source>
</evidence>
<organism evidence="3 4">
    <name type="scientific">Hevea brasiliensis</name>
    <name type="common">Para rubber tree</name>
    <name type="synonym">Siphonia brasiliensis</name>
    <dbReference type="NCBI Taxonomy" id="3981"/>
    <lineage>
        <taxon>Eukaryota</taxon>
        <taxon>Viridiplantae</taxon>
        <taxon>Streptophyta</taxon>
        <taxon>Embryophyta</taxon>
        <taxon>Tracheophyta</taxon>
        <taxon>Spermatophyta</taxon>
        <taxon>Magnoliopsida</taxon>
        <taxon>eudicotyledons</taxon>
        <taxon>Gunneridae</taxon>
        <taxon>Pentapetalae</taxon>
        <taxon>rosids</taxon>
        <taxon>fabids</taxon>
        <taxon>Malpighiales</taxon>
        <taxon>Euphorbiaceae</taxon>
        <taxon>Crotonoideae</taxon>
        <taxon>Micrandreae</taxon>
        <taxon>Hevea</taxon>
    </lineage>
</organism>
<dbReference type="Pfam" id="PF03078">
    <property type="entry name" value="ATHILA"/>
    <property type="match status" value="1"/>
</dbReference>
<sequence>MLTWLVIVTMPPKRRAHDHEASSSCSSQARPHPTQRPRCAAPPSAPENPPQPQPTLPWGFQSLEHKEKYISLARRPVVCTKYIDTYTLEQLGLSEEVGRFVERIGWTQFVSLKHHTYPELTLEFLSSFSCVLQPNNVQDVGIIKFRLVGVDYQLNMSEFNGIFGFANDGVRHIPKDFDMEFAWSMLTNTANYNASASKSTKLTNPAFRYLHRFMSHSIFGRGESTGVVSRNELFFLWAMETGQRVNTGYWLSNQFSHVARGNGKIVVGGLITAISVHFGFVGKAHRLMHLIGDDRIDLELLHMMKMCVREGGVYCLVDENGIKIPMRGVDRSDGGADKARVEDRTQDAEQEVRLEASPAPTAVDHPVASAQQGAITLEMLMARIDDRFDQIEERLHFSFRLLRTTIEQMDSRLGRLEDDVDERLASIEGTLEDLRLNR</sequence>
<feature type="compositionally biased region" description="Pro residues" evidence="1">
    <location>
        <begin position="43"/>
        <end position="55"/>
    </location>
</feature>
<protein>
    <recommendedName>
        <fullName evidence="2">Arabidopsis retrotransposon Orf1 C-terminal domain-containing protein</fullName>
    </recommendedName>
</protein>
<dbReference type="EMBL" id="JARPOI010000001">
    <property type="protein sequence ID" value="KAJ9190317.1"/>
    <property type="molecule type" value="Genomic_DNA"/>
</dbReference>